<evidence type="ECO:0000313" key="4">
    <source>
        <dbReference type="Proteomes" id="UP000053424"/>
    </source>
</evidence>
<keyword evidence="2" id="KW-0812">Transmembrane</keyword>
<dbReference type="Proteomes" id="UP000053424">
    <property type="component" value="Unassembled WGS sequence"/>
</dbReference>
<feature type="compositionally biased region" description="Basic and acidic residues" evidence="1">
    <location>
        <begin position="334"/>
        <end position="343"/>
    </location>
</feature>
<dbReference type="STRING" id="686832.A0A0C3C5F6"/>
<name>A0A0C3C5F6_HEBCY</name>
<dbReference type="Gene3D" id="2.60.120.260">
    <property type="entry name" value="Galactose-binding domain-like"/>
    <property type="match status" value="1"/>
</dbReference>
<feature type="region of interest" description="Disordered" evidence="1">
    <location>
        <begin position="333"/>
        <end position="352"/>
    </location>
</feature>
<evidence type="ECO:0000256" key="1">
    <source>
        <dbReference type="SAM" id="MobiDB-lite"/>
    </source>
</evidence>
<keyword evidence="4" id="KW-1185">Reference proteome</keyword>
<evidence type="ECO:0000256" key="2">
    <source>
        <dbReference type="SAM" id="Phobius"/>
    </source>
</evidence>
<reference evidence="4" key="2">
    <citation type="submission" date="2015-01" db="EMBL/GenBank/DDBJ databases">
        <title>Evolutionary Origins and Diversification of the Mycorrhizal Mutualists.</title>
        <authorList>
            <consortium name="DOE Joint Genome Institute"/>
            <consortium name="Mycorrhizal Genomics Consortium"/>
            <person name="Kohler A."/>
            <person name="Kuo A."/>
            <person name="Nagy L.G."/>
            <person name="Floudas D."/>
            <person name="Copeland A."/>
            <person name="Barry K.W."/>
            <person name="Cichocki N."/>
            <person name="Veneault-Fourrey C."/>
            <person name="LaButti K."/>
            <person name="Lindquist E.A."/>
            <person name="Lipzen A."/>
            <person name="Lundell T."/>
            <person name="Morin E."/>
            <person name="Murat C."/>
            <person name="Riley R."/>
            <person name="Ohm R."/>
            <person name="Sun H."/>
            <person name="Tunlid A."/>
            <person name="Henrissat B."/>
            <person name="Grigoriev I.V."/>
            <person name="Hibbett D.S."/>
            <person name="Martin F."/>
        </authorList>
    </citation>
    <scope>NUCLEOTIDE SEQUENCE [LARGE SCALE GENOMIC DNA]</scope>
    <source>
        <strain evidence="4">h7</strain>
    </source>
</reference>
<accession>A0A0C3C5F6</accession>
<dbReference type="OrthoDB" id="2910200at2759"/>
<feature type="transmembrane region" description="Helical" evidence="2">
    <location>
        <begin position="294"/>
        <end position="316"/>
    </location>
</feature>
<sequence length="352" mass="38217">MSSAPLRSIIVDDASPFISYLGTWALGNRTNSSDTIFGGPFNNTLHGLTVSGSFSFNFTGSGMSVIGSFPNIRASTAPSWDCFINGFAISSYIMPGINRNNWKLCTLQNISTTTPTNLTVSASGSTDSPFLLDRIEYIPAANVILDNATVLVPANDSQIQYDSGWSNFRDIGRQTSVNGSTMTFDFIGIQATWFTAIPSNANITVNSSAQYSIDGGTFIPFPVAASTSVFDFYDQISFQTPILLPPQSHRLVVQYEGNDESAPLILDRLVIQNLTIPPYIPPPYHAKRLSKGSIAGIVIGSVIGLLLILALIYFTWFTKEMRGKRKLAAASRRLASEEEERAKNAHNQDGTA</sequence>
<organism evidence="3 4">
    <name type="scientific">Hebeloma cylindrosporum</name>
    <dbReference type="NCBI Taxonomy" id="76867"/>
    <lineage>
        <taxon>Eukaryota</taxon>
        <taxon>Fungi</taxon>
        <taxon>Dikarya</taxon>
        <taxon>Basidiomycota</taxon>
        <taxon>Agaricomycotina</taxon>
        <taxon>Agaricomycetes</taxon>
        <taxon>Agaricomycetidae</taxon>
        <taxon>Agaricales</taxon>
        <taxon>Agaricineae</taxon>
        <taxon>Hymenogastraceae</taxon>
        <taxon>Hebeloma</taxon>
    </lineage>
</organism>
<proteinExistence type="predicted"/>
<dbReference type="EMBL" id="KN831785">
    <property type="protein sequence ID" value="KIM39494.1"/>
    <property type="molecule type" value="Genomic_DNA"/>
</dbReference>
<keyword evidence="2" id="KW-0472">Membrane</keyword>
<dbReference type="HOGENOM" id="CLU_036313_0_0_1"/>
<dbReference type="AlphaFoldDB" id="A0A0C3C5F6"/>
<reference evidence="3 4" key="1">
    <citation type="submission" date="2014-04" db="EMBL/GenBank/DDBJ databases">
        <authorList>
            <consortium name="DOE Joint Genome Institute"/>
            <person name="Kuo A."/>
            <person name="Gay G."/>
            <person name="Dore J."/>
            <person name="Kohler A."/>
            <person name="Nagy L.G."/>
            <person name="Floudas D."/>
            <person name="Copeland A."/>
            <person name="Barry K.W."/>
            <person name="Cichocki N."/>
            <person name="Veneault-Fourrey C."/>
            <person name="LaButti K."/>
            <person name="Lindquist E.A."/>
            <person name="Lipzen A."/>
            <person name="Lundell T."/>
            <person name="Morin E."/>
            <person name="Murat C."/>
            <person name="Sun H."/>
            <person name="Tunlid A."/>
            <person name="Henrissat B."/>
            <person name="Grigoriev I.V."/>
            <person name="Hibbett D.S."/>
            <person name="Martin F."/>
            <person name="Nordberg H.P."/>
            <person name="Cantor M.N."/>
            <person name="Hua S.X."/>
        </authorList>
    </citation>
    <scope>NUCLEOTIDE SEQUENCE [LARGE SCALE GENOMIC DNA]</scope>
    <source>
        <strain evidence="4">h7</strain>
    </source>
</reference>
<evidence type="ECO:0000313" key="3">
    <source>
        <dbReference type="EMBL" id="KIM39494.1"/>
    </source>
</evidence>
<gene>
    <name evidence="3" type="ORF">M413DRAFT_192080</name>
</gene>
<keyword evidence="2" id="KW-1133">Transmembrane helix</keyword>
<protein>
    <submittedName>
        <fullName evidence="3">Uncharacterized protein</fullName>
    </submittedName>
</protein>